<dbReference type="SUPFAM" id="SSF57850">
    <property type="entry name" value="RING/U-box"/>
    <property type="match status" value="6"/>
</dbReference>
<dbReference type="PANTHER" id="PTHR20930:SF0">
    <property type="entry name" value="PROTEIN ILRUN"/>
    <property type="match status" value="1"/>
</dbReference>
<feature type="domain" description="ZZ-type" evidence="6">
    <location>
        <begin position="706"/>
        <end position="761"/>
    </location>
</feature>
<feature type="domain" description="ZZ-type" evidence="6">
    <location>
        <begin position="777"/>
        <end position="833"/>
    </location>
</feature>
<dbReference type="Gene3D" id="2.60.40.10">
    <property type="entry name" value="Immunoglobulins"/>
    <property type="match status" value="1"/>
</dbReference>
<evidence type="ECO:0000256" key="3">
    <source>
        <dbReference type="ARBA" id="ARBA00022833"/>
    </source>
</evidence>
<dbReference type="EMBL" id="BPQB01000013">
    <property type="protein sequence ID" value="GJE89466.1"/>
    <property type="molecule type" value="Genomic_DNA"/>
</dbReference>
<evidence type="ECO:0000256" key="5">
    <source>
        <dbReference type="SAM" id="MobiDB-lite"/>
    </source>
</evidence>
<feature type="compositionally biased region" description="Low complexity" evidence="5">
    <location>
        <begin position="243"/>
        <end position="254"/>
    </location>
</feature>
<evidence type="ECO:0000259" key="6">
    <source>
        <dbReference type="PROSITE" id="PS50135"/>
    </source>
</evidence>
<feature type="domain" description="ZZ-type" evidence="6">
    <location>
        <begin position="1073"/>
        <end position="1128"/>
    </location>
</feature>
<dbReference type="CDD" id="cd14947">
    <property type="entry name" value="NBR1_like"/>
    <property type="match status" value="1"/>
</dbReference>
<feature type="domain" description="ZZ-type" evidence="6">
    <location>
        <begin position="1009"/>
        <end position="1061"/>
    </location>
</feature>
<feature type="region of interest" description="Disordered" evidence="5">
    <location>
        <begin position="386"/>
        <end position="552"/>
    </location>
</feature>
<evidence type="ECO:0000256" key="1">
    <source>
        <dbReference type="ARBA" id="ARBA00022723"/>
    </source>
</evidence>
<dbReference type="InterPro" id="IPR000433">
    <property type="entry name" value="Znf_ZZ"/>
</dbReference>
<feature type="compositionally biased region" description="Polar residues" evidence="5">
    <location>
        <begin position="295"/>
        <end position="307"/>
    </location>
</feature>
<dbReference type="SMART" id="SM00291">
    <property type="entry name" value="ZnF_ZZ"/>
    <property type="match status" value="6"/>
</dbReference>
<sequence>MFTVKATYRAETRRFTFPEDTFPSYDKLATQIYKVFPSANAYYLSKLIFSPNPLAPGQSILIGLEAHSTAEYDKHVAQFQGRPWPGAMLKFLVYDETPHKRPSASSASQSRPVSMLTDVTSASDTVVGSDIPETPTTAPVLMDSKSADHDDYQPDFIQRMLMLDPIRERVRSQVPSTLRPVLAPSNLERPGTPESNLSSAEPEGGSVAETVTPRVNAGRIPDVSGTTRLHAVLRDMYAPRPPSTSHSLTVSPSSERMNRLQDDIAVMRDRSIRLKEATEALKEQSSALRKQSFDVMQSLPSSSSQRPTPCYSPTIPRGSGASQASGSRPRSFLDSPEVSPTLPTPPLPAATHSISAITPEQAHTFEEATERTYRLGLDLLRRSSSYNGSQHATLDDSDSSSDEGDTPPPPPPRELPRIYSTRESDSERGRLLDRLRVSRPLPPRPVPAAQQGSAPEVPVVHICPPSTFRPSRSPSLASLRSSTPGHSIYRPRYRRSPSVDSIEQYGSYRSRSPDSIYGATSQPVRAYRSPSRSRSRSLTPPPRPYTASTISYFSPPQSPPMPLPNIYQPFIPSMPAPPPPMPFTPFMPSAAVQHACGWAQECEKLKQQIDDVQESLVGLRLDFQRAVNTNQIVAEPQAPAAPTAARQSVENAGCGRVASFFEPSTTTTMASAAPPHVVPIRIHGAFSPAGNAAAPSSGIAPSVVTHPRISCDGCDGPVTGIRYKCLDCDNFDFCSDCHSNPHMRVVHEAKHAFFPIDNPDDLSLFRDVQHWRRGVEHPGITCDGCQKRIFGPRHKCIECADFDLCEVCVSSPAVRSMHESKHHLFPIAYPWNQDAFRADSQAVMQGAQEIHPAACDGCSQTIRGVRHKCLSCQDFDFCSSCVANPQRRVAHNVGHAFFPIDTPYDKQAYFAARAKLETPSNVHTGILCDHCNAVVVGIRHKCLDCLNFDLCSECVAQGAKQGHHSAHQFLEIAKPGEVVVHTVYDDMPRRSTPPRMPTPPLPPVVQPAVHSAVCNLCDSTIRGSRYKCLNCPNFDTCGACFTITPEHHPGHGFVKVTDPDDLMLRNILRSDVLHAAKCNECGENIRGTRYKCLHSECPDYDLCQNCEALPIPVHPLTHPLVTLRIPEAEIPCVYRQPRWQPSSTPEPESLRAPSPPYVPVRCEDTPTPPFTPVAHELPQAPSIAPLIPATWTSPDLEWRWNMTPPCPMAIPRGLQSEERTPLFETSAPEPISPPRLVVCPMYPSMPPSPVRAIVPFSCDEPIDPSTEIRVSSPEREQSPVLASPVPLPRSPPRALIDLGEPSTRSASRVPTPVAPSSLEGLTTPSENVASPIALAQPVPRLEPMQNQEWRELWPELTTMLRHLLQPPTPPVVDAVQTELESMPGSMTAEEEQNELTGDKETETLVEEPIPATVTSPLADEALLAPPAPTSEMIERSRASLLEALNRITPILPTLPTVPVRQQATFVADNNIADGTIFPPGAEFVKSWIMRNDGETAWPEETTLRYVAGDKMCSLDGAAARVPVGYVPPSAEAELIGCEMKAPDVPGKYVSYWRLHDGNEFFGSSIWVEIVVAEMDHSDDPSSEESLAASSVIVPPAPSAGARTHPSESAPATTVPSSPLSDDGSFDSSLSLIDAPSSPSIASADDEIFQDSRSAVDAASLADAARDMEYVVLYDTTSSEDSE</sequence>
<evidence type="ECO:0000256" key="2">
    <source>
        <dbReference type="ARBA" id="ARBA00022771"/>
    </source>
</evidence>
<dbReference type="GO" id="GO:0008270">
    <property type="term" value="F:zinc ion binding"/>
    <property type="evidence" value="ECO:0007669"/>
    <property type="project" value="UniProtKB-KW"/>
</dbReference>
<feature type="region of interest" description="Disordered" evidence="5">
    <location>
        <begin position="180"/>
        <end position="222"/>
    </location>
</feature>
<dbReference type="InterPro" id="IPR013783">
    <property type="entry name" value="Ig-like_fold"/>
</dbReference>
<dbReference type="CDD" id="cd02340">
    <property type="entry name" value="ZZ_NBR1_like"/>
    <property type="match status" value="4"/>
</dbReference>
<keyword evidence="8" id="KW-1185">Reference proteome</keyword>
<dbReference type="PROSITE" id="PS50135">
    <property type="entry name" value="ZF_ZZ_2"/>
    <property type="match status" value="6"/>
</dbReference>
<dbReference type="InterPro" id="IPR032350">
    <property type="entry name" value="Nbr1_FW"/>
</dbReference>
<dbReference type="Proteomes" id="UP000703269">
    <property type="component" value="Unassembled WGS sequence"/>
</dbReference>
<dbReference type="PANTHER" id="PTHR20930">
    <property type="entry name" value="OVARIAN CARCINOMA ANTIGEN CA125-RELATED"/>
    <property type="match status" value="1"/>
</dbReference>
<dbReference type="CDD" id="cd02249">
    <property type="entry name" value="ZZ"/>
    <property type="match status" value="2"/>
</dbReference>
<feature type="region of interest" description="Disordered" evidence="5">
    <location>
        <begin position="124"/>
        <end position="147"/>
    </location>
</feature>
<feature type="domain" description="ZZ-type" evidence="6">
    <location>
        <begin position="923"/>
        <end position="977"/>
    </location>
</feature>
<gene>
    <name evidence="7" type="ORF">PsYK624_055670</name>
</gene>
<feature type="region of interest" description="Disordered" evidence="5">
    <location>
        <begin position="1264"/>
        <end position="1324"/>
    </location>
</feature>
<evidence type="ECO:0000256" key="4">
    <source>
        <dbReference type="PROSITE-ProRule" id="PRU00228"/>
    </source>
</evidence>
<dbReference type="PROSITE" id="PS01357">
    <property type="entry name" value="ZF_ZZ_1"/>
    <property type="match status" value="2"/>
</dbReference>
<keyword evidence="3" id="KW-0862">Zinc</keyword>
<keyword evidence="2 4" id="KW-0863">Zinc-finger</keyword>
<evidence type="ECO:0000313" key="8">
    <source>
        <dbReference type="Proteomes" id="UP000703269"/>
    </source>
</evidence>
<proteinExistence type="predicted"/>
<dbReference type="OrthoDB" id="661148at2759"/>
<organism evidence="7 8">
    <name type="scientific">Phanerochaete sordida</name>
    <dbReference type="NCBI Taxonomy" id="48140"/>
    <lineage>
        <taxon>Eukaryota</taxon>
        <taxon>Fungi</taxon>
        <taxon>Dikarya</taxon>
        <taxon>Basidiomycota</taxon>
        <taxon>Agaricomycotina</taxon>
        <taxon>Agaricomycetes</taxon>
        <taxon>Polyporales</taxon>
        <taxon>Phanerochaetaceae</taxon>
        <taxon>Phanerochaete</taxon>
    </lineage>
</organism>
<feature type="compositionally biased region" description="Low complexity" evidence="5">
    <location>
        <begin position="1616"/>
        <end position="1642"/>
    </location>
</feature>
<feature type="region of interest" description="Disordered" evidence="5">
    <location>
        <begin position="236"/>
        <end position="259"/>
    </location>
</feature>
<feature type="compositionally biased region" description="Basic and acidic residues" evidence="5">
    <location>
        <begin position="414"/>
        <end position="436"/>
    </location>
</feature>
<feature type="domain" description="ZZ-type" evidence="6">
    <location>
        <begin position="850"/>
        <end position="905"/>
    </location>
</feature>
<feature type="compositionally biased region" description="Low complexity" evidence="5">
    <location>
        <begin position="464"/>
        <end position="482"/>
    </location>
</feature>
<protein>
    <submittedName>
        <fullName evidence="7">ZZ-type zinc finger-containing protein</fullName>
    </submittedName>
</protein>
<feature type="region of interest" description="Disordered" evidence="5">
    <location>
        <begin position="295"/>
        <end position="351"/>
    </location>
</feature>
<name>A0A9P3G709_9APHY</name>
<dbReference type="Pfam" id="PF16158">
    <property type="entry name" value="N_BRCA1_IG"/>
    <property type="match status" value="1"/>
</dbReference>
<keyword evidence="1" id="KW-0479">Metal-binding</keyword>
<dbReference type="InterPro" id="IPR043145">
    <property type="entry name" value="Znf_ZZ_sf"/>
</dbReference>
<feature type="compositionally biased region" description="Low complexity" evidence="5">
    <location>
        <begin position="528"/>
        <end position="538"/>
    </location>
</feature>
<evidence type="ECO:0000313" key="7">
    <source>
        <dbReference type="EMBL" id="GJE89466.1"/>
    </source>
</evidence>
<feature type="region of interest" description="Disordered" evidence="5">
    <location>
        <begin position="1594"/>
        <end position="1645"/>
    </location>
</feature>
<dbReference type="Gene3D" id="3.30.60.90">
    <property type="match status" value="6"/>
</dbReference>
<accession>A0A9P3G709</accession>
<feature type="compositionally biased region" description="Acidic residues" evidence="5">
    <location>
        <begin position="395"/>
        <end position="405"/>
    </location>
</feature>
<dbReference type="Pfam" id="PF00569">
    <property type="entry name" value="ZZ"/>
    <property type="match status" value="6"/>
</dbReference>
<comment type="caution">
    <text evidence="7">The sequence shown here is derived from an EMBL/GenBank/DDBJ whole genome shotgun (WGS) entry which is preliminary data.</text>
</comment>
<reference evidence="7 8" key="1">
    <citation type="submission" date="2021-08" db="EMBL/GenBank/DDBJ databases">
        <title>Draft Genome Sequence of Phanerochaete sordida strain YK-624.</title>
        <authorList>
            <person name="Mori T."/>
            <person name="Dohra H."/>
            <person name="Suzuki T."/>
            <person name="Kawagishi H."/>
            <person name="Hirai H."/>
        </authorList>
    </citation>
    <scope>NUCLEOTIDE SEQUENCE [LARGE SCALE GENOMIC DNA]</scope>
    <source>
        <strain evidence="7 8">YK-624</strain>
    </source>
</reference>
<feature type="compositionally biased region" description="Low complexity" evidence="5">
    <location>
        <begin position="316"/>
        <end position="330"/>
    </location>
</feature>